<comment type="caution">
    <text evidence="1">The sequence shown here is derived from an EMBL/GenBank/DDBJ whole genome shotgun (WGS) entry which is preliminary data.</text>
</comment>
<reference evidence="1 2" key="1">
    <citation type="submission" date="2024-02" db="EMBL/GenBank/DDBJ databases">
        <title>Deinococcus caeni NBRC 101312.</title>
        <authorList>
            <person name="Ichikawa N."/>
            <person name="Katano-Makiyama Y."/>
            <person name="Hidaka K."/>
        </authorList>
    </citation>
    <scope>NUCLEOTIDE SEQUENCE [LARGE SCALE GENOMIC DNA]</scope>
    <source>
        <strain evidence="1 2">NBRC 101312</strain>
    </source>
</reference>
<proteinExistence type="predicted"/>
<gene>
    <name evidence="1" type="ORF">Dcae01_00740</name>
</gene>
<sequence length="59" mass="6376">MMIVGALVDIPEFGSLIDESRYWDTHTLAPDLLDRARPGLPPAVVAILGRPLGKPPEPT</sequence>
<dbReference type="EMBL" id="BAABQU010000007">
    <property type="protein sequence ID" value="GAA5439241.1"/>
    <property type="molecule type" value="Genomic_DNA"/>
</dbReference>
<protein>
    <submittedName>
        <fullName evidence="1">Uncharacterized protein</fullName>
    </submittedName>
</protein>
<keyword evidence="2" id="KW-1185">Reference proteome</keyword>
<accession>A0ABP9U8U7</accession>
<organism evidence="1 2">
    <name type="scientific">Deinococcus caeni</name>
    <dbReference type="NCBI Taxonomy" id="569127"/>
    <lineage>
        <taxon>Bacteria</taxon>
        <taxon>Thermotogati</taxon>
        <taxon>Deinococcota</taxon>
        <taxon>Deinococci</taxon>
        <taxon>Deinococcales</taxon>
        <taxon>Deinococcaceae</taxon>
        <taxon>Deinococcus</taxon>
    </lineage>
</organism>
<evidence type="ECO:0000313" key="1">
    <source>
        <dbReference type="EMBL" id="GAA5439241.1"/>
    </source>
</evidence>
<dbReference type="Proteomes" id="UP001423409">
    <property type="component" value="Unassembled WGS sequence"/>
</dbReference>
<evidence type="ECO:0000313" key="2">
    <source>
        <dbReference type="Proteomes" id="UP001423409"/>
    </source>
</evidence>
<name>A0ABP9U8U7_9DEIO</name>